<feature type="domain" description="Methyltransferase" evidence="2">
    <location>
        <begin position="86"/>
        <end position="187"/>
    </location>
</feature>
<gene>
    <name evidence="3" type="ORF">CI238_02415</name>
</gene>
<accession>A0A166T9E0</accession>
<dbReference type="Proteomes" id="UP000076584">
    <property type="component" value="Unassembled WGS sequence"/>
</dbReference>
<evidence type="ECO:0000256" key="1">
    <source>
        <dbReference type="SAM" id="MobiDB-lite"/>
    </source>
</evidence>
<feature type="compositionally biased region" description="Gly residues" evidence="1">
    <location>
        <begin position="9"/>
        <end position="18"/>
    </location>
</feature>
<dbReference type="EMBL" id="LFIW01002399">
    <property type="protein sequence ID" value="KZL71740.1"/>
    <property type="molecule type" value="Genomic_DNA"/>
</dbReference>
<dbReference type="SUPFAM" id="SSF53335">
    <property type="entry name" value="S-adenosyl-L-methionine-dependent methyltransferases"/>
    <property type="match status" value="1"/>
</dbReference>
<proteinExistence type="predicted"/>
<dbReference type="GO" id="GO:0008168">
    <property type="term" value="F:methyltransferase activity"/>
    <property type="evidence" value="ECO:0007669"/>
    <property type="project" value="TreeGrafter"/>
</dbReference>
<dbReference type="InterPro" id="IPR050508">
    <property type="entry name" value="Methyltransf_Superfamily"/>
</dbReference>
<evidence type="ECO:0000259" key="2">
    <source>
        <dbReference type="Pfam" id="PF13649"/>
    </source>
</evidence>
<sequence>MDKPTNGATNGGINGGTKGAPDLSIPGKSNEYTSPENASTLANFFADTELSAENFFQGVERISAVCVPPMLRGVGLHLPIRKKMNILDMACGTGGVAKVIHELLKATDSQEYVTVTCVDINPNVVEHLQKRIKTEGWPNTTAMVGDATRTTLPSDTYDVVVCGLAFLLMNPIMSAFLECQRVAKPGGMVAGTFLSREGCIDEIYEALSALPAPSLPWFRTSEEFVIWYATGPTHRADFAAHLFRCAGYSEVQASFEEGWVRAADGEDFCRLCVGHIRGVPEDLWTPALRSKHRGLLWPTIREGVDKKYGKKPFCFERSCVLVSGRKPM</sequence>
<dbReference type="AlphaFoldDB" id="A0A166T9E0"/>
<feature type="region of interest" description="Disordered" evidence="1">
    <location>
        <begin position="1"/>
        <end position="33"/>
    </location>
</feature>
<keyword evidence="4" id="KW-1185">Reference proteome</keyword>
<protein>
    <submittedName>
        <fullName evidence="3">Coq5 family</fullName>
    </submittedName>
</protein>
<evidence type="ECO:0000313" key="3">
    <source>
        <dbReference type="EMBL" id="KZL71740.1"/>
    </source>
</evidence>
<comment type="caution">
    <text evidence="3">The sequence shown here is derived from an EMBL/GenBank/DDBJ whole genome shotgun (WGS) entry which is preliminary data.</text>
</comment>
<dbReference type="InterPro" id="IPR029063">
    <property type="entry name" value="SAM-dependent_MTases_sf"/>
</dbReference>
<dbReference type="Gene3D" id="3.40.50.150">
    <property type="entry name" value="Vaccinia Virus protein VP39"/>
    <property type="match status" value="1"/>
</dbReference>
<dbReference type="InterPro" id="IPR041698">
    <property type="entry name" value="Methyltransf_25"/>
</dbReference>
<organism evidence="3 4">
    <name type="scientific">Colletotrichum incanum</name>
    <name type="common">Soybean anthracnose fungus</name>
    <dbReference type="NCBI Taxonomy" id="1573173"/>
    <lineage>
        <taxon>Eukaryota</taxon>
        <taxon>Fungi</taxon>
        <taxon>Dikarya</taxon>
        <taxon>Ascomycota</taxon>
        <taxon>Pezizomycotina</taxon>
        <taxon>Sordariomycetes</taxon>
        <taxon>Hypocreomycetidae</taxon>
        <taxon>Glomerellales</taxon>
        <taxon>Glomerellaceae</taxon>
        <taxon>Colletotrichum</taxon>
        <taxon>Colletotrichum spaethianum species complex</taxon>
    </lineage>
</organism>
<dbReference type="CDD" id="cd02440">
    <property type="entry name" value="AdoMet_MTases"/>
    <property type="match status" value="1"/>
</dbReference>
<name>A0A166T9E0_COLIC</name>
<evidence type="ECO:0000313" key="4">
    <source>
        <dbReference type="Proteomes" id="UP000076584"/>
    </source>
</evidence>
<dbReference type="STRING" id="1573173.A0A166T9E0"/>
<dbReference type="Pfam" id="PF13649">
    <property type="entry name" value="Methyltransf_25"/>
    <property type="match status" value="1"/>
</dbReference>
<reference evidence="3 4" key="1">
    <citation type="submission" date="2015-06" db="EMBL/GenBank/DDBJ databases">
        <title>Survival trade-offs in plant roots during colonization by closely related pathogenic and mutualistic fungi.</title>
        <authorList>
            <person name="Hacquard S."/>
            <person name="Kracher B."/>
            <person name="Hiruma K."/>
            <person name="Weinman A."/>
            <person name="Muench P."/>
            <person name="Garrido Oter R."/>
            <person name="Ver Loren van Themaat E."/>
            <person name="Dallerey J.-F."/>
            <person name="Damm U."/>
            <person name="Henrissat B."/>
            <person name="Lespinet O."/>
            <person name="Thon M."/>
            <person name="Kemen E."/>
            <person name="McHardy A.C."/>
            <person name="Schulze-Lefert P."/>
            <person name="O'Connell R.J."/>
        </authorList>
    </citation>
    <scope>NUCLEOTIDE SEQUENCE [LARGE SCALE GENOMIC DNA]</scope>
    <source>
        <strain evidence="3 4">MAFF 238704</strain>
    </source>
</reference>
<dbReference type="PANTHER" id="PTHR42912">
    <property type="entry name" value="METHYLTRANSFERASE"/>
    <property type="match status" value="1"/>
</dbReference>